<dbReference type="SUPFAM" id="SSF49313">
    <property type="entry name" value="Cadherin-like"/>
    <property type="match status" value="3"/>
</dbReference>
<feature type="domain" description="Cadherin" evidence="5">
    <location>
        <begin position="50"/>
        <end position="194"/>
    </location>
</feature>
<feature type="domain" description="Cadherin" evidence="5">
    <location>
        <begin position="206"/>
        <end position="276"/>
    </location>
</feature>
<dbReference type="GO" id="GO:0008013">
    <property type="term" value="F:beta-catenin binding"/>
    <property type="evidence" value="ECO:0007669"/>
    <property type="project" value="TreeGrafter"/>
</dbReference>
<keyword evidence="2" id="KW-0677">Repeat</keyword>
<feature type="non-terminal residue" evidence="6">
    <location>
        <position position="285"/>
    </location>
</feature>
<evidence type="ECO:0000256" key="3">
    <source>
        <dbReference type="ARBA" id="ARBA00022837"/>
    </source>
</evidence>
<dbReference type="GO" id="GO:0005509">
    <property type="term" value="F:calcium ion binding"/>
    <property type="evidence" value="ECO:0007669"/>
    <property type="project" value="InterPro"/>
</dbReference>
<dbReference type="GO" id="GO:0045296">
    <property type="term" value="F:cadherin binding"/>
    <property type="evidence" value="ECO:0007669"/>
    <property type="project" value="TreeGrafter"/>
</dbReference>
<dbReference type="GO" id="GO:0016477">
    <property type="term" value="P:cell migration"/>
    <property type="evidence" value="ECO:0007669"/>
    <property type="project" value="TreeGrafter"/>
</dbReference>
<dbReference type="InterPro" id="IPR039808">
    <property type="entry name" value="Cadherin"/>
</dbReference>
<dbReference type="OrthoDB" id="505641at2"/>
<sequence>MAVHAFSAGEPVTWALVGGHDQGRFSINPTTGALTFVAAPDYEQPTDSDTNNTYVLIVEARDANGNTSQQTLTVTVLDLDEVAPQITGPSGGAGAVASAKSVNEGVTAIHIFTANETVTWSLTGGPDQSRFAIDPATGALRFLAAPDFEAPTDVGTDNRYDLVITATDSRGNVTTQAVAVTVLDVNEDTAPPAITGPSGGAGAANSAEGVDEGVVQVTTFAANEAVTWSIQGGPDAGRFALDPNTGALTFVAAPDFEAPADANRDNAYVLIIAATDTNGNVSQQT</sequence>
<dbReference type="Pfam" id="PF00028">
    <property type="entry name" value="Cadherin"/>
    <property type="match status" value="1"/>
</dbReference>
<name>A0A5C4MJH3_9RHOB</name>
<dbReference type="CDD" id="cd11304">
    <property type="entry name" value="Cadherin_repeat"/>
    <property type="match status" value="3"/>
</dbReference>
<dbReference type="EMBL" id="VDFU01000085">
    <property type="protein sequence ID" value="TNC42788.1"/>
    <property type="molecule type" value="Genomic_DNA"/>
</dbReference>
<dbReference type="PANTHER" id="PTHR24027:SF438">
    <property type="entry name" value="CADHERIN 23"/>
    <property type="match status" value="1"/>
</dbReference>
<organism evidence="6 7">
    <name type="scientific">Rubellimicrobium rubrum</name>
    <dbReference type="NCBI Taxonomy" id="2585369"/>
    <lineage>
        <taxon>Bacteria</taxon>
        <taxon>Pseudomonadati</taxon>
        <taxon>Pseudomonadota</taxon>
        <taxon>Alphaproteobacteria</taxon>
        <taxon>Rhodobacterales</taxon>
        <taxon>Roseobacteraceae</taxon>
        <taxon>Rubellimicrobium</taxon>
    </lineage>
</organism>
<evidence type="ECO:0000313" key="6">
    <source>
        <dbReference type="EMBL" id="TNC42788.1"/>
    </source>
</evidence>
<dbReference type="PRINTS" id="PR00205">
    <property type="entry name" value="CADHERIN"/>
</dbReference>
<evidence type="ECO:0000313" key="7">
    <source>
        <dbReference type="Proteomes" id="UP000305887"/>
    </source>
</evidence>
<gene>
    <name evidence="6" type="ORF">FHG66_21285</name>
</gene>
<comment type="caution">
    <text evidence="6">The sequence shown here is derived from an EMBL/GenBank/DDBJ whole genome shotgun (WGS) entry which is preliminary data.</text>
</comment>
<keyword evidence="4" id="KW-0472">Membrane</keyword>
<comment type="subcellular location">
    <subcellularLocation>
        <location evidence="1">Membrane</location>
    </subcellularLocation>
</comment>
<dbReference type="Gene3D" id="2.60.40.60">
    <property type="entry name" value="Cadherins"/>
    <property type="match status" value="3"/>
</dbReference>
<accession>A0A5C4MJH3</accession>
<dbReference type="InterPro" id="IPR015919">
    <property type="entry name" value="Cadherin-like_sf"/>
</dbReference>
<dbReference type="SMART" id="SM00112">
    <property type="entry name" value="CA"/>
    <property type="match status" value="2"/>
</dbReference>
<dbReference type="PROSITE" id="PS50268">
    <property type="entry name" value="CADHERIN_2"/>
    <property type="match status" value="2"/>
</dbReference>
<dbReference type="AlphaFoldDB" id="A0A5C4MJH3"/>
<reference evidence="6 7" key="1">
    <citation type="submission" date="2019-06" db="EMBL/GenBank/DDBJ databases">
        <title>YIM 131921 draft genome.</title>
        <authorList>
            <person name="Jiang L."/>
        </authorList>
    </citation>
    <scope>NUCLEOTIDE SEQUENCE [LARGE SCALE GENOMIC DNA]</scope>
    <source>
        <strain evidence="6 7">YIM 131921</strain>
    </source>
</reference>
<dbReference type="GO" id="GO:0007156">
    <property type="term" value="P:homophilic cell adhesion via plasma membrane adhesion molecules"/>
    <property type="evidence" value="ECO:0007669"/>
    <property type="project" value="InterPro"/>
</dbReference>
<dbReference type="GO" id="GO:0016342">
    <property type="term" value="C:catenin complex"/>
    <property type="evidence" value="ECO:0007669"/>
    <property type="project" value="TreeGrafter"/>
</dbReference>
<proteinExistence type="predicted"/>
<keyword evidence="7" id="KW-1185">Reference proteome</keyword>
<keyword evidence="3" id="KW-0106">Calcium</keyword>
<dbReference type="Proteomes" id="UP000305887">
    <property type="component" value="Unassembled WGS sequence"/>
</dbReference>
<dbReference type="InterPro" id="IPR002126">
    <property type="entry name" value="Cadherin-like_dom"/>
</dbReference>
<evidence type="ECO:0000256" key="1">
    <source>
        <dbReference type="ARBA" id="ARBA00004370"/>
    </source>
</evidence>
<evidence type="ECO:0000259" key="5">
    <source>
        <dbReference type="PROSITE" id="PS50268"/>
    </source>
</evidence>
<evidence type="ECO:0000256" key="4">
    <source>
        <dbReference type="ARBA" id="ARBA00023136"/>
    </source>
</evidence>
<protein>
    <submittedName>
        <fullName evidence="6">Cadherin repeat domain-containing protein</fullName>
    </submittedName>
</protein>
<dbReference type="PANTHER" id="PTHR24027">
    <property type="entry name" value="CADHERIN-23"/>
    <property type="match status" value="1"/>
</dbReference>
<evidence type="ECO:0000256" key="2">
    <source>
        <dbReference type="ARBA" id="ARBA00022737"/>
    </source>
</evidence>